<dbReference type="OrthoDB" id="5575075at2759"/>
<dbReference type="NCBIfam" id="TIGR00639">
    <property type="entry name" value="PurN"/>
    <property type="match status" value="1"/>
</dbReference>
<keyword evidence="12" id="KW-1185">Reference proteome</keyword>
<comment type="caution">
    <text evidence="11">The sequence shown here is derived from an EMBL/GenBank/DDBJ whole genome shotgun (WGS) entry which is preliminary data.</text>
</comment>
<evidence type="ECO:0000256" key="1">
    <source>
        <dbReference type="ARBA" id="ARBA00005054"/>
    </source>
</evidence>
<comment type="pathway">
    <text evidence="1">Purine metabolism; IMP biosynthesis via de novo pathway; N(2)-formyl-N(1)-(5-phospho-D-ribosyl)glycinamide from N(1)-(5-phospho-D-ribosyl)glycinamide (10-formyl THF route): step 1/1.</text>
</comment>
<evidence type="ECO:0000256" key="8">
    <source>
        <dbReference type="ARBA" id="ARBA00041682"/>
    </source>
</evidence>
<dbReference type="FunFam" id="3.40.50.170:FF:000009">
    <property type="entry name" value="Phosphoribosylglycinamide formyltransferase (Eurofung)"/>
    <property type="match status" value="1"/>
</dbReference>
<dbReference type="PANTHER" id="PTHR43369">
    <property type="entry name" value="PHOSPHORIBOSYLGLYCINAMIDE FORMYLTRANSFERASE"/>
    <property type="match status" value="1"/>
</dbReference>
<evidence type="ECO:0000256" key="4">
    <source>
        <dbReference type="ARBA" id="ARBA00022679"/>
    </source>
</evidence>
<dbReference type="InterPro" id="IPR036477">
    <property type="entry name" value="Formyl_transf_N_sf"/>
</dbReference>
<dbReference type="GO" id="GO:0004644">
    <property type="term" value="F:phosphoribosylglycinamide formyltransferase activity"/>
    <property type="evidence" value="ECO:0007669"/>
    <property type="project" value="UniProtKB-EC"/>
</dbReference>
<evidence type="ECO:0000256" key="7">
    <source>
        <dbReference type="ARBA" id="ARBA00041324"/>
    </source>
</evidence>
<comment type="similarity">
    <text evidence="6">Belongs to the GART family.</text>
</comment>
<sequence length="209" mass="22659">MAPRVVVLISGTGSNLQALIDAINSGELQAEIPLVISNRSKVFGLERAERAGIPTKVLALKPYTTAGKTRNQYDEDLAQLIGAAKPDLVVLAGFMHILSPSFLDQFPSTPLINLHPALPGQFDGAKAIERAFEAYQSGQIKHTGVMVHRVIQEVDGGEPLLVREVEIKPEDDLAALQERIHSVEHKLLVQGTAMVLQEEEAKKRSAVSS</sequence>
<dbReference type="Proteomes" id="UP000738325">
    <property type="component" value="Unassembled WGS sequence"/>
</dbReference>
<evidence type="ECO:0000256" key="9">
    <source>
        <dbReference type="ARBA" id="ARBA00047664"/>
    </source>
</evidence>
<dbReference type="InterPro" id="IPR004607">
    <property type="entry name" value="GART"/>
</dbReference>
<protein>
    <recommendedName>
        <fullName evidence="3">Phosphoribosylglycinamide formyltransferase</fullName>
        <ecNumber evidence="2">2.1.2.2</ecNumber>
    </recommendedName>
    <alternativeName>
        <fullName evidence="8">5'-phosphoribosylglycinamide transformylase</fullName>
    </alternativeName>
    <alternativeName>
        <fullName evidence="7">GAR transformylase</fullName>
    </alternativeName>
</protein>
<dbReference type="EC" id="2.1.2.2" evidence="2"/>
<evidence type="ECO:0000256" key="5">
    <source>
        <dbReference type="ARBA" id="ARBA00022755"/>
    </source>
</evidence>
<dbReference type="Pfam" id="PF00551">
    <property type="entry name" value="Formyl_trans_N"/>
    <property type="match status" value="1"/>
</dbReference>
<dbReference type="GO" id="GO:0005737">
    <property type="term" value="C:cytoplasm"/>
    <property type="evidence" value="ECO:0007669"/>
    <property type="project" value="TreeGrafter"/>
</dbReference>
<name>A0A9P6RMT7_9FUNG</name>
<evidence type="ECO:0000256" key="3">
    <source>
        <dbReference type="ARBA" id="ARBA00022076"/>
    </source>
</evidence>
<keyword evidence="5" id="KW-0658">Purine biosynthesis</keyword>
<feature type="domain" description="Formyl transferase N-terminal" evidence="10">
    <location>
        <begin position="4"/>
        <end position="190"/>
    </location>
</feature>
<proteinExistence type="inferred from homology"/>
<dbReference type="HAMAP" id="MF_01930">
    <property type="entry name" value="PurN"/>
    <property type="match status" value="1"/>
</dbReference>
<dbReference type="AlphaFoldDB" id="A0A9P6RMT7"/>
<evidence type="ECO:0000256" key="2">
    <source>
        <dbReference type="ARBA" id="ARBA00012254"/>
    </source>
</evidence>
<keyword evidence="4" id="KW-0808">Transferase</keyword>
<evidence type="ECO:0000313" key="12">
    <source>
        <dbReference type="Proteomes" id="UP000738325"/>
    </source>
</evidence>
<dbReference type="SUPFAM" id="SSF53328">
    <property type="entry name" value="Formyltransferase"/>
    <property type="match status" value="1"/>
</dbReference>
<accession>A0A9P6RMT7</accession>
<dbReference type="Gene3D" id="3.40.50.170">
    <property type="entry name" value="Formyl transferase, N-terminal domain"/>
    <property type="match status" value="1"/>
</dbReference>
<dbReference type="EMBL" id="JAAAIP010000178">
    <property type="protein sequence ID" value="KAG0323724.1"/>
    <property type="molecule type" value="Genomic_DNA"/>
</dbReference>
<dbReference type="GO" id="GO:0006189">
    <property type="term" value="P:'de novo' IMP biosynthetic process"/>
    <property type="evidence" value="ECO:0007669"/>
    <property type="project" value="InterPro"/>
</dbReference>
<evidence type="ECO:0000256" key="6">
    <source>
        <dbReference type="ARBA" id="ARBA00038440"/>
    </source>
</evidence>
<reference evidence="11" key="1">
    <citation type="journal article" date="2020" name="Fungal Divers.">
        <title>Resolving the Mortierellaceae phylogeny through synthesis of multi-gene phylogenetics and phylogenomics.</title>
        <authorList>
            <person name="Vandepol N."/>
            <person name="Liber J."/>
            <person name="Desiro A."/>
            <person name="Na H."/>
            <person name="Kennedy M."/>
            <person name="Barry K."/>
            <person name="Grigoriev I.V."/>
            <person name="Miller A.N."/>
            <person name="O'Donnell K."/>
            <person name="Stajich J.E."/>
            <person name="Bonito G."/>
        </authorList>
    </citation>
    <scope>NUCLEOTIDE SEQUENCE</scope>
    <source>
        <strain evidence="11">REB-010B</strain>
    </source>
</reference>
<dbReference type="CDD" id="cd08645">
    <property type="entry name" value="FMT_core_GART"/>
    <property type="match status" value="1"/>
</dbReference>
<gene>
    <name evidence="11" type="ORF">BGZ99_002563</name>
</gene>
<dbReference type="InterPro" id="IPR002376">
    <property type="entry name" value="Formyl_transf_N"/>
</dbReference>
<organism evidence="11 12">
    <name type="scientific">Dissophora globulifera</name>
    <dbReference type="NCBI Taxonomy" id="979702"/>
    <lineage>
        <taxon>Eukaryota</taxon>
        <taxon>Fungi</taxon>
        <taxon>Fungi incertae sedis</taxon>
        <taxon>Mucoromycota</taxon>
        <taxon>Mortierellomycotina</taxon>
        <taxon>Mortierellomycetes</taxon>
        <taxon>Mortierellales</taxon>
        <taxon>Mortierellaceae</taxon>
        <taxon>Dissophora</taxon>
    </lineage>
</organism>
<evidence type="ECO:0000313" key="11">
    <source>
        <dbReference type="EMBL" id="KAG0323724.1"/>
    </source>
</evidence>
<evidence type="ECO:0000259" key="10">
    <source>
        <dbReference type="Pfam" id="PF00551"/>
    </source>
</evidence>
<dbReference type="PANTHER" id="PTHR43369:SF2">
    <property type="entry name" value="PHOSPHORIBOSYLGLYCINAMIDE FORMYLTRANSFERASE"/>
    <property type="match status" value="1"/>
</dbReference>
<comment type="catalytic activity">
    <reaction evidence="9">
        <text>N(1)-(5-phospho-beta-D-ribosyl)glycinamide + (6R)-10-formyltetrahydrofolate = N(2)-formyl-N(1)-(5-phospho-beta-D-ribosyl)glycinamide + (6S)-5,6,7,8-tetrahydrofolate + H(+)</text>
        <dbReference type="Rhea" id="RHEA:15053"/>
        <dbReference type="ChEBI" id="CHEBI:15378"/>
        <dbReference type="ChEBI" id="CHEBI:57453"/>
        <dbReference type="ChEBI" id="CHEBI:143788"/>
        <dbReference type="ChEBI" id="CHEBI:147286"/>
        <dbReference type="ChEBI" id="CHEBI:195366"/>
        <dbReference type="EC" id="2.1.2.2"/>
    </reaction>
</comment>